<evidence type="ECO:0000256" key="8">
    <source>
        <dbReference type="ARBA" id="ARBA00022833"/>
    </source>
</evidence>
<comment type="similarity">
    <text evidence="1 16 17">Belongs to the papillomaviridae E6 protein family.</text>
</comment>
<dbReference type="GO" id="GO:0006355">
    <property type="term" value="P:regulation of DNA-templated transcription"/>
    <property type="evidence" value="ECO:0007669"/>
    <property type="project" value="UniProtKB-UniRule"/>
</dbReference>
<evidence type="ECO:0000256" key="1">
    <source>
        <dbReference type="ARBA" id="ARBA00006346"/>
    </source>
</evidence>
<evidence type="ECO:0000256" key="2">
    <source>
        <dbReference type="ARBA" id="ARBA00022518"/>
    </source>
</evidence>
<proteinExistence type="inferred from homology"/>
<dbReference type="GO" id="GO:0030430">
    <property type="term" value="C:host cell cytoplasm"/>
    <property type="evidence" value="ECO:0007669"/>
    <property type="project" value="UniProtKB-SubCell"/>
</dbReference>
<dbReference type="GO" id="GO:0039502">
    <property type="term" value="P:symbiont-mediated suppression of host type I interferon-mediated signaling pathway"/>
    <property type="evidence" value="ECO:0007669"/>
    <property type="project" value="UniProtKB-UniRule"/>
</dbReference>
<evidence type="ECO:0000256" key="10">
    <source>
        <dbReference type="ARBA" id="ARBA00023125"/>
    </source>
</evidence>
<dbReference type="SUPFAM" id="SSF161229">
    <property type="entry name" value="E6 C-terminal domain-like"/>
    <property type="match status" value="2"/>
</dbReference>
<keyword evidence="5 16" id="KW-1090">Inhibition of host innate immune response by virus</keyword>
<comment type="caution">
    <text evidence="16">Lacks conserved residue(s) required for the propagation of feature annotation.</text>
</comment>
<keyword evidence="4 16" id="KW-0945">Host-virus interaction</keyword>
<evidence type="ECO:0000313" key="18">
    <source>
        <dbReference type="EMBL" id="AYA93877.1"/>
    </source>
</evidence>
<dbReference type="GO" id="GO:0042025">
    <property type="term" value="C:host cell nucleus"/>
    <property type="evidence" value="ECO:0007669"/>
    <property type="project" value="UniProtKB-SubCell"/>
</dbReference>
<evidence type="ECO:0000256" key="7">
    <source>
        <dbReference type="ARBA" id="ARBA00022771"/>
    </source>
</evidence>
<feature type="zinc finger region" evidence="16">
    <location>
        <begin position="100"/>
        <end position="136"/>
    </location>
</feature>
<keyword evidence="10 16" id="KW-0238">DNA-binding</keyword>
<dbReference type="InterPro" id="IPR001334">
    <property type="entry name" value="E6"/>
</dbReference>
<reference evidence="18" key="1">
    <citation type="journal article" date="2018" name="Nat. Med.">
        <title>Expanded skin virome in DOCK8-deficient patients.</title>
        <authorList>
            <consortium name="NISC Comparative Sequencing Program"/>
            <person name="Tirosh O."/>
            <person name="Conlan S."/>
            <person name="Deming C."/>
            <person name="Lee-Lin S.Q."/>
            <person name="Huang X."/>
            <person name="Su H.C."/>
            <person name="Freeman A.F."/>
            <person name="Segre J.A."/>
            <person name="Kong H.H."/>
        </authorList>
    </citation>
    <scope>NUCLEOTIDE SEQUENCE</scope>
    <source>
        <strain evidence="18">HPV-mSK_090</strain>
    </source>
</reference>
<keyword evidence="15 16" id="KW-1119">Modulation of host cell apoptosis by virus</keyword>
<keyword evidence="13 16" id="KW-1035">Host cytoplasm</keyword>
<keyword evidence="3 16" id="KW-1048">Host nucleus</keyword>
<dbReference type="GO" id="GO:0003677">
    <property type="term" value="F:DNA binding"/>
    <property type="evidence" value="ECO:0007669"/>
    <property type="project" value="UniProtKB-UniRule"/>
</dbReference>
<organism evidence="18">
    <name type="scientific">Human papillomavirus</name>
    <dbReference type="NCBI Taxonomy" id="10566"/>
    <lineage>
        <taxon>Viruses</taxon>
        <taxon>Monodnaviria</taxon>
        <taxon>Shotokuvirae</taxon>
        <taxon>Cossaviricota</taxon>
        <taxon>Papovaviricetes</taxon>
        <taxon>Zurhausenvirales</taxon>
        <taxon>Papillomaviridae</taxon>
    </lineage>
</organism>
<dbReference type="HAMAP" id="MF_04006">
    <property type="entry name" value="HPV_E6"/>
    <property type="match status" value="1"/>
</dbReference>
<gene>
    <name evidence="16" type="primary">E6</name>
</gene>
<keyword evidence="9 16" id="KW-0805">Transcription regulation</keyword>
<evidence type="ECO:0000256" key="13">
    <source>
        <dbReference type="ARBA" id="ARBA00023200"/>
    </source>
</evidence>
<sequence>MDPLQPTRLDEFCKVHCIDFFNLRLPCIFCKFICSLEDLAAFYQKNLSIVYRCGTPHACCTKCLKHTAKYERNRFFQCAVRFAFIDVVAGKSLDDLLVRCLYCFAVLDHAEKYDCLSRDEQVVLVRGHWRSCCRNCVSLNDERE</sequence>
<dbReference type="GO" id="GO:0006351">
    <property type="term" value="P:DNA-templated transcription"/>
    <property type="evidence" value="ECO:0007669"/>
    <property type="project" value="UniProtKB-UniRule"/>
</dbReference>
<evidence type="ECO:0000256" key="4">
    <source>
        <dbReference type="ARBA" id="ARBA00022581"/>
    </source>
</evidence>
<keyword evidence="2 16" id="KW-0244">Early protein</keyword>
<dbReference type="Gene3D" id="3.30.240.40">
    <property type="entry name" value="E6 early regulatory protein"/>
    <property type="match status" value="2"/>
</dbReference>
<protein>
    <recommendedName>
        <fullName evidence="16 17">Protein E6</fullName>
    </recommendedName>
</protein>
<comment type="subunit">
    <text evidence="16">Forms homodimers. Interacts with ubiquitin-protein ligase UBE3A/E6-AP; this interaction stimulates UBE3A ubiquitin activity. Interacts with host BAK1.</text>
</comment>
<keyword evidence="6 16" id="KW-0479">Metal-binding</keyword>
<name>A0A385PIS6_9PAPI</name>
<evidence type="ECO:0000256" key="5">
    <source>
        <dbReference type="ARBA" id="ARBA00022632"/>
    </source>
</evidence>
<comment type="function">
    <text evidence="16">Plays a major role in the induction and maintenance of cellular transformation. E6 associates with host UBE3A/E6-AP ubiquitin-protein ligase and modulates its activity. Protects host keratinocytes from apoptosis by mediating the degradation of host BAK1. May also inhibit host immune response.</text>
</comment>
<evidence type="ECO:0000256" key="12">
    <source>
        <dbReference type="ARBA" id="ARBA00023163"/>
    </source>
</evidence>
<keyword evidence="11 16" id="KW-0010">Activator</keyword>
<dbReference type="GO" id="GO:0008270">
    <property type="term" value="F:zinc ion binding"/>
    <property type="evidence" value="ECO:0007669"/>
    <property type="project" value="UniProtKB-KW"/>
</dbReference>
<dbReference type="Pfam" id="PF00518">
    <property type="entry name" value="E6"/>
    <property type="match status" value="1"/>
</dbReference>
<accession>A0A385PIS6</accession>
<comment type="subcellular location">
    <subcellularLocation>
        <location evidence="16 17">Host cytoplasm</location>
    </subcellularLocation>
    <subcellularLocation>
        <location evidence="16 17">Host nucleus</location>
    </subcellularLocation>
</comment>
<evidence type="ECO:0000256" key="14">
    <source>
        <dbReference type="ARBA" id="ARBA00023280"/>
    </source>
</evidence>
<keyword evidence="8 16" id="KW-0862">Zinc</keyword>
<dbReference type="GO" id="GO:0039648">
    <property type="term" value="P:symbiont-mediated perturbation of host ubiquitin-like protein modification"/>
    <property type="evidence" value="ECO:0007669"/>
    <property type="project" value="UniProtKB-UniRule"/>
</dbReference>
<dbReference type="GO" id="GO:0052150">
    <property type="term" value="P:symbiont-mediated perturbation of host apoptosis"/>
    <property type="evidence" value="ECO:0007669"/>
    <property type="project" value="UniProtKB-KW"/>
</dbReference>
<dbReference type="InterPro" id="IPR038575">
    <property type="entry name" value="E6_sf"/>
</dbReference>
<evidence type="ECO:0000256" key="6">
    <source>
        <dbReference type="ARBA" id="ARBA00022723"/>
    </source>
</evidence>
<keyword evidence="12 16" id="KW-0804">Transcription</keyword>
<keyword evidence="14 16" id="KW-0899">Viral immunoevasion</keyword>
<dbReference type="EMBL" id="MH777233">
    <property type="protein sequence ID" value="AYA93877.1"/>
    <property type="molecule type" value="Genomic_DNA"/>
</dbReference>
<evidence type="ECO:0000256" key="17">
    <source>
        <dbReference type="RuleBase" id="RU363123"/>
    </source>
</evidence>
<evidence type="ECO:0000256" key="9">
    <source>
        <dbReference type="ARBA" id="ARBA00023015"/>
    </source>
</evidence>
<feature type="zinc finger region" evidence="16">
    <location>
        <begin position="27"/>
        <end position="63"/>
    </location>
</feature>
<evidence type="ECO:0000256" key="11">
    <source>
        <dbReference type="ARBA" id="ARBA00023159"/>
    </source>
</evidence>
<evidence type="ECO:0000256" key="16">
    <source>
        <dbReference type="HAMAP-Rule" id="MF_04006"/>
    </source>
</evidence>
<evidence type="ECO:0000256" key="15">
    <source>
        <dbReference type="ARBA" id="ARBA00023323"/>
    </source>
</evidence>
<dbReference type="GO" id="GO:0052170">
    <property type="term" value="P:symbiont-mediated suppression of host innate immune response"/>
    <property type="evidence" value="ECO:0007669"/>
    <property type="project" value="UniProtKB-KW"/>
</dbReference>
<keyword evidence="7 16" id="KW-0863">Zinc-finger</keyword>
<evidence type="ECO:0000256" key="3">
    <source>
        <dbReference type="ARBA" id="ARBA00022562"/>
    </source>
</evidence>